<feature type="region of interest" description="Disordered" evidence="1">
    <location>
        <begin position="1"/>
        <end position="20"/>
    </location>
</feature>
<feature type="domain" description="Methyltransferase" evidence="2">
    <location>
        <begin position="70"/>
        <end position="166"/>
    </location>
</feature>
<keyword evidence="4" id="KW-1185">Reference proteome</keyword>
<dbReference type="InterPro" id="IPR029063">
    <property type="entry name" value="SAM-dependent_MTases_sf"/>
</dbReference>
<keyword evidence="3" id="KW-0489">Methyltransferase</keyword>
<comment type="caution">
    <text evidence="3">The sequence shown here is derived from an EMBL/GenBank/DDBJ whole genome shotgun (WGS) entry which is preliminary data.</text>
</comment>
<evidence type="ECO:0000259" key="2">
    <source>
        <dbReference type="Pfam" id="PF13649"/>
    </source>
</evidence>
<dbReference type="EMBL" id="VHLL01000006">
    <property type="protein sequence ID" value="MCT8337821.1"/>
    <property type="molecule type" value="Genomic_DNA"/>
</dbReference>
<organism evidence="3 4">
    <name type="scientific">Methanoculleus formosensis</name>
    <dbReference type="NCBI Taxonomy" id="2590886"/>
    <lineage>
        <taxon>Archaea</taxon>
        <taxon>Methanobacteriati</taxon>
        <taxon>Methanobacteriota</taxon>
        <taxon>Stenosarchaea group</taxon>
        <taxon>Methanomicrobia</taxon>
        <taxon>Methanomicrobiales</taxon>
        <taxon>Methanomicrobiaceae</taxon>
        <taxon>Methanoculleus</taxon>
    </lineage>
</organism>
<dbReference type="SUPFAM" id="SSF53335">
    <property type="entry name" value="S-adenosyl-L-methionine-dependent methyltransferases"/>
    <property type="match status" value="1"/>
</dbReference>
<dbReference type="Proteomes" id="UP001065682">
    <property type="component" value="Unassembled WGS sequence"/>
</dbReference>
<proteinExistence type="predicted"/>
<dbReference type="PANTHER" id="PTHR43591:SF110">
    <property type="entry name" value="RHODANESE DOMAIN-CONTAINING PROTEIN"/>
    <property type="match status" value="1"/>
</dbReference>
<evidence type="ECO:0000313" key="4">
    <source>
        <dbReference type="Proteomes" id="UP001065682"/>
    </source>
</evidence>
<dbReference type="GO" id="GO:0008168">
    <property type="term" value="F:methyltransferase activity"/>
    <property type="evidence" value="ECO:0007669"/>
    <property type="project" value="UniProtKB-KW"/>
</dbReference>
<protein>
    <submittedName>
        <fullName evidence="3">Class I SAM-dependent methyltransferase</fullName>
    </submittedName>
</protein>
<dbReference type="InterPro" id="IPR041698">
    <property type="entry name" value="Methyltransf_25"/>
</dbReference>
<evidence type="ECO:0000313" key="3">
    <source>
        <dbReference type="EMBL" id="MCT8337821.1"/>
    </source>
</evidence>
<keyword evidence="3" id="KW-0808">Transferase</keyword>
<dbReference type="CDD" id="cd02440">
    <property type="entry name" value="AdoMet_MTases"/>
    <property type="match status" value="1"/>
</dbReference>
<sequence length="302" mass="33710">MLNTHRHLIPTKRGEDTHDQRETWDEMAGQHPHHPLRAVIGADDLNNAYIDGSQKRLVSRAVRLEPHFSVLDYGCGVGRWTLWFARQVKHVVGVDISPGMVEAARQAADATGIRNAEHAVIDGLPLPFEDSAFDVVNAVWALRYITDDDELARTVGELCRVTRPGGHLTFIEMLARREPEFKEHEGEFSGAAVYRRGGDYRSLFEGCGMILKESTVSSASPLYWPFVAVRDAARRRNLPDPLSRLAPSAVSVSLAAEGLTTGLMQVLADRGLVWCRHRFFCFEKPESGEVRASPHEQKNASF</sequence>
<dbReference type="GO" id="GO:0032259">
    <property type="term" value="P:methylation"/>
    <property type="evidence" value="ECO:0007669"/>
    <property type="project" value="UniProtKB-KW"/>
</dbReference>
<dbReference type="Gene3D" id="3.40.50.150">
    <property type="entry name" value="Vaccinia Virus protein VP39"/>
    <property type="match status" value="1"/>
</dbReference>
<dbReference type="Pfam" id="PF13649">
    <property type="entry name" value="Methyltransf_25"/>
    <property type="match status" value="1"/>
</dbReference>
<name>A0A9E4ZQ37_9EURY</name>
<dbReference type="PANTHER" id="PTHR43591">
    <property type="entry name" value="METHYLTRANSFERASE"/>
    <property type="match status" value="1"/>
</dbReference>
<reference evidence="3" key="1">
    <citation type="submission" date="2019-06" db="EMBL/GenBank/DDBJ databases">
        <title>Methanoculleus strain from Tamsui River, Taipei, Taiwan.</title>
        <authorList>
            <person name="You Y.-T."/>
            <person name="Chen S.-C."/>
            <person name="Lai S.-J."/>
            <person name="Lee Y.-C."/>
            <person name="Lai M.-C."/>
        </authorList>
    </citation>
    <scope>NUCLEOTIDE SEQUENCE</scope>
    <source>
        <strain evidence="3">Afa-1</strain>
    </source>
</reference>
<feature type="compositionally biased region" description="Basic residues" evidence="1">
    <location>
        <begin position="1"/>
        <end position="10"/>
    </location>
</feature>
<gene>
    <name evidence="3" type="ORF">FKB36_10090</name>
</gene>
<accession>A0A9E4ZQ37</accession>
<evidence type="ECO:0000256" key="1">
    <source>
        <dbReference type="SAM" id="MobiDB-lite"/>
    </source>
</evidence>
<dbReference type="AlphaFoldDB" id="A0A9E4ZQ37"/>